<dbReference type="InterPro" id="IPR003494">
    <property type="entry name" value="SHS2_FtsA"/>
</dbReference>
<comment type="similarity">
    <text evidence="1">Belongs to the heat shock protein 70 family.</text>
</comment>
<reference evidence="3 4" key="1">
    <citation type="journal article" date="2020" name="Microorganisms">
        <title>Osmotic Adaptation and Compatible Solute Biosynthesis of Phototrophic Bacteria as Revealed from Genome Analyses.</title>
        <authorList>
            <person name="Imhoff J.F."/>
            <person name="Rahn T."/>
            <person name="Kunzel S."/>
            <person name="Keller A."/>
            <person name="Neulinger S.C."/>
        </authorList>
    </citation>
    <scope>NUCLEOTIDE SEQUENCE [LARGE SCALE GENOMIC DNA]</scope>
    <source>
        <strain evidence="3 4">DSM 25653</strain>
    </source>
</reference>
<evidence type="ECO:0000313" key="3">
    <source>
        <dbReference type="EMBL" id="MBK1619680.1"/>
    </source>
</evidence>
<dbReference type="EMBL" id="NRRY01000024">
    <property type="protein sequence ID" value="MBK1619680.1"/>
    <property type="molecule type" value="Genomic_DNA"/>
</dbReference>
<dbReference type="Gene3D" id="3.30.1490.300">
    <property type="match status" value="1"/>
</dbReference>
<evidence type="ECO:0000313" key="4">
    <source>
        <dbReference type="Proteomes" id="UP001138768"/>
    </source>
</evidence>
<dbReference type="PROSITE" id="PS01036">
    <property type="entry name" value="HSP70_3"/>
    <property type="match status" value="1"/>
</dbReference>
<dbReference type="InterPro" id="IPR043129">
    <property type="entry name" value="ATPase_NBD"/>
</dbReference>
<dbReference type="InterPro" id="IPR050696">
    <property type="entry name" value="FtsA/MreB"/>
</dbReference>
<sequence>MFRFGRKQHALLGVDIGSSAIKLVELGPGSASRPEHFRVEALALEPLPSHTLVEKKIADVTQVGQAIAAALQRSKSKTKRAVVAVAGSAVITKVLSLSAELSDAEMEAQIQLEADQYVPYPLEEVNLDFDVLGPTEGSAGMVDVLLAASRQENVDDRVAALELAGLSVEIVDIESNAVENASGIFIHALAPGLDRLTAVADIGATTTTLHVLRGGQNIYAREQSFGGQQLVEEVQRRAGLGREEALSQLATASLPPQLQTVVLGPFQDALARQLARALQFFYSTSAFSQVDEVLLTGGVTQVPDLAQQIAERLALPVQIVDPFAKMALSPDAERVLSQHGRSTMLIAAGLAMRRFR</sequence>
<dbReference type="GO" id="GO:0051301">
    <property type="term" value="P:cell division"/>
    <property type="evidence" value="ECO:0007669"/>
    <property type="project" value="InterPro"/>
</dbReference>
<proteinExistence type="inferred from homology"/>
<feature type="domain" description="SHS2" evidence="2">
    <location>
        <begin position="11"/>
        <end position="182"/>
    </location>
</feature>
<name>A0A9X1B4N9_9GAMM</name>
<dbReference type="SMART" id="SM00842">
    <property type="entry name" value="FtsA"/>
    <property type="match status" value="1"/>
</dbReference>
<dbReference type="Proteomes" id="UP001138768">
    <property type="component" value="Unassembled WGS sequence"/>
</dbReference>
<dbReference type="Gene3D" id="3.30.420.40">
    <property type="match status" value="2"/>
</dbReference>
<dbReference type="CDD" id="cd24049">
    <property type="entry name" value="ASKHA_NBD_PilM"/>
    <property type="match status" value="1"/>
</dbReference>
<dbReference type="PANTHER" id="PTHR32432">
    <property type="entry name" value="CELL DIVISION PROTEIN FTSA-RELATED"/>
    <property type="match status" value="1"/>
</dbReference>
<dbReference type="AlphaFoldDB" id="A0A9X1B4N9"/>
<dbReference type="Pfam" id="PF11104">
    <property type="entry name" value="PilM_2"/>
    <property type="match status" value="1"/>
</dbReference>
<dbReference type="NCBIfam" id="TIGR01175">
    <property type="entry name" value="pilM"/>
    <property type="match status" value="1"/>
</dbReference>
<keyword evidence="4" id="KW-1185">Reference proteome</keyword>
<evidence type="ECO:0000259" key="2">
    <source>
        <dbReference type="SMART" id="SM00842"/>
    </source>
</evidence>
<dbReference type="PANTHER" id="PTHR32432:SF3">
    <property type="entry name" value="ETHANOLAMINE UTILIZATION PROTEIN EUTJ"/>
    <property type="match status" value="1"/>
</dbReference>
<accession>A0A9X1B4N9</accession>
<dbReference type="SUPFAM" id="SSF53067">
    <property type="entry name" value="Actin-like ATPase domain"/>
    <property type="match status" value="2"/>
</dbReference>
<dbReference type="PIRSF" id="PIRSF019169">
    <property type="entry name" value="PilM"/>
    <property type="match status" value="1"/>
</dbReference>
<gene>
    <name evidence="3" type="ORF">CKO42_14765</name>
</gene>
<dbReference type="InterPro" id="IPR018181">
    <property type="entry name" value="Heat_shock_70_CS"/>
</dbReference>
<protein>
    <submittedName>
        <fullName evidence="3">Pilus assembly protein PilM</fullName>
    </submittedName>
</protein>
<comment type="caution">
    <text evidence="3">The sequence shown here is derived from an EMBL/GenBank/DDBJ whole genome shotgun (WGS) entry which is preliminary data.</text>
</comment>
<dbReference type="RefSeq" id="WP_200245478.1">
    <property type="nucleotide sequence ID" value="NZ_NRRY01000024.1"/>
</dbReference>
<organism evidence="3 4">
    <name type="scientific">Lamprobacter modestohalophilus</name>
    <dbReference type="NCBI Taxonomy" id="1064514"/>
    <lineage>
        <taxon>Bacteria</taxon>
        <taxon>Pseudomonadati</taxon>
        <taxon>Pseudomonadota</taxon>
        <taxon>Gammaproteobacteria</taxon>
        <taxon>Chromatiales</taxon>
        <taxon>Chromatiaceae</taxon>
        <taxon>Lamprobacter</taxon>
    </lineage>
</organism>
<dbReference type="InterPro" id="IPR005883">
    <property type="entry name" value="PilM"/>
</dbReference>
<evidence type="ECO:0000256" key="1">
    <source>
        <dbReference type="ARBA" id="ARBA00007381"/>
    </source>
</evidence>